<name>A0A915I3G8_ROMCU</name>
<dbReference type="WBParaSite" id="nRc.2.0.1.t08677-RA">
    <property type="protein sequence ID" value="nRc.2.0.1.t08677-RA"/>
    <property type="gene ID" value="nRc.2.0.1.g08677"/>
</dbReference>
<keyword evidence="2" id="KW-1185">Reference proteome</keyword>
<evidence type="ECO:0000256" key="1">
    <source>
        <dbReference type="SAM" id="MobiDB-lite"/>
    </source>
</evidence>
<feature type="region of interest" description="Disordered" evidence="1">
    <location>
        <begin position="51"/>
        <end position="72"/>
    </location>
</feature>
<evidence type="ECO:0000313" key="3">
    <source>
        <dbReference type="WBParaSite" id="nRc.2.0.1.t08677-RA"/>
    </source>
</evidence>
<organism evidence="2 3">
    <name type="scientific">Romanomermis culicivorax</name>
    <name type="common">Nematode worm</name>
    <dbReference type="NCBI Taxonomy" id="13658"/>
    <lineage>
        <taxon>Eukaryota</taxon>
        <taxon>Metazoa</taxon>
        <taxon>Ecdysozoa</taxon>
        <taxon>Nematoda</taxon>
        <taxon>Enoplea</taxon>
        <taxon>Dorylaimia</taxon>
        <taxon>Mermithida</taxon>
        <taxon>Mermithoidea</taxon>
        <taxon>Mermithidae</taxon>
        <taxon>Romanomermis</taxon>
    </lineage>
</organism>
<evidence type="ECO:0000313" key="2">
    <source>
        <dbReference type="Proteomes" id="UP000887565"/>
    </source>
</evidence>
<accession>A0A915I3G8</accession>
<protein>
    <submittedName>
        <fullName evidence="3">Uncharacterized protein</fullName>
    </submittedName>
</protein>
<sequence length="90" mass="10270">MADCKWLKWVNSQTEPNADHQLVPHSVMLVPMEQVKKMSFQLIGVFPNKTEDSPPQTGFLKPICPLGDAQNGRDTESMLRREFQELEKNG</sequence>
<proteinExistence type="predicted"/>
<reference evidence="3" key="1">
    <citation type="submission" date="2022-11" db="UniProtKB">
        <authorList>
            <consortium name="WormBaseParasite"/>
        </authorList>
    </citation>
    <scope>IDENTIFICATION</scope>
</reference>
<dbReference type="Proteomes" id="UP000887565">
    <property type="component" value="Unplaced"/>
</dbReference>
<dbReference type="AlphaFoldDB" id="A0A915I3G8"/>